<evidence type="ECO:0000313" key="8">
    <source>
        <dbReference type="EMBL" id="MCA9385702.1"/>
    </source>
</evidence>
<dbReference type="PANTHER" id="PTHR13887">
    <property type="entry name" value="GLUTATHIONE S-TRANSFERASE KAPPA"/>
    <property type="match status" value="1"/>
</dbReference>
<evidence type="ECO:0000256" key="1">
    <source>
        <dbReference type="ARBA" id="ARBA00005791"/>
    </source>
</evidence>
<evidence type="ECO:0000256" key="2">
    <source>
        <dbReference type="ARBA" id="ARBA00022729"/>
    </source>
</evidence>
<sequence length="201" mass="22802">MDNSTKITFGAIVVGLVMVVGLVTFFKPDPEPISLPLVIEEYSDFQCPACQAYYLTVNELKETFEDEIDFTYKHFPLESIHPRAFPAAVAAEAAREQGKFEEYHDILFANQNNLSDEDFIAYAEELELDTDRFQSDYESNEELKNRVQADQEEGLSRGVNATPTFFVNGERLSVTGPDSLIRKISEMIEDAHTQDEIEQAE</sequence>
<dbReference type="PANTHER" id="PTHR13887:SF14">
    <property type="entry name" value="DISULFIDE BOND FORMATION PROTEIN D"/>
    <property type="match status" value="1"/>
</dbReference>
<comment type="caution">
    <text evidence="8">The sequence shown here is derived from an EMBL/GenBank/DDBJ whole genome shotgun (WGS) entry which is preliminary data.</text>
</comment>
<keyword evidence="3" id="KW-0560">Oxidoreductase</keyword>
<evidence type="ECO:0000256" key="6">
    <source>
        <dbReference type="SAM" id="Phobius"/>
    </source>
</evidence>
<keyword evidence="6" id="KW-0812">Transmembrane</keyword>
<dbReference type="SUPFAM" id="SSF52833">
    <property type="entry name" value="Thioredoxin-like"/>
    <property type="match status" value="1"/>
</dbReference>
<dbReference type="Gene3D" id="3.40.30.10">
    <property type="entry name" value="Glutaredoxin"/>
    <property type="match status" value="1"/>
</dbReference>
<evidence type="ECO:0000259" key="7">
    <source>
        <dbReference type="PROSITE" id="PS51352"/>
    </source>
</evidence>
<dbReference type="InterPro" id="IPR012336">
    <property type="entry name" value="Thioredoxin-like_fold"/>
</dbReference>
<comment type="similarity">
    <text evidence="1">Belongs to the thioredoxin family. DsbA subfamily.</text>
</comment>
<accession>A0A955L8L5</accession>
<protein>
    <submittedName>
        <fullName evidence="8">Thioredoxin domain-containing protein</fullName>
    </submittedName>
</protein>
<dbReference type="CDD" id="cd02972">
    <property type="entry name" value="DsbA_family"/>
    <property type="match status" value="1"/>
</dbReference>
<dbReference type="InterPro" id="IPR013766">
    <property type="entry name" value="Thioredoxin_domain"/>
</dbReference>
<dbReference type="Proteomes" id="UP000754563">
    <property type="component" value="Unassembled WGS sequence"/>
</dbReference>
<keyword evidence="6" id="KW-0472">Membrane</keyword>
<name>A0A955L8L5_9BACT</name>
<keyword evidence="2" id="KW-0732">Signal</keyword>
<keyword evidence="4" id="KW-1015">Disulfide bond</keyword>
<evidence type="ECO:0000313" key="9">
    <source>
        <dbReference type="Proteomes" id="UP000754563"/>
    </source>
</evidence>
<dbReference type="GO" id="GO:0016491">
    <property type="term" value="F:oxidoreductase activity"/>
    <property type="evidence" value="ECO:0007669"/>
    <property type="project" value="UniProtKB-KW"/>
</dbReference>
<feature type="transmembrane region" description="Helical" evidence="6">
    <location>
        <begin position="7"/>
        <end position="26"/>
    </location>
</feature>
<dbReference type="EMBL" id="JAGQLH010000038">
    <property type="protein sequence ID" value="MCA9385702.1"/>
    <property type="molecule type" value="Genomic_DNA"/>
</dbReference>
<organism evidence="8 9">
    <name type="scientific">Candidatus Dojkabacteria bacterium</name>
    <dbReference type="NCBI Taxonomy" id="2099670"/>
    <lineage>
        <taxon>Bacteria</taxon>
        <taxon>Candidatus Dojkabacteria</taxon>
    </lineage>
</organism>
<gene>
    <name evidence="8" type="ORF">KC717_03575</name>
</gene>
<evidence type="ECO:0000256" key="3">
    <source>
        <dbReference type="ARBA" id="ARBA00023002"/>
    </source>
</evidence>
<proteinExistence type="inferred from homology"/>
<feature type="domain" description="Thioredoxin" evidence="7">
    <location>
        <begin position="5"/>
        <end position="152"/>
    </location>
</feature>
<keyword evidence="6" id="KW-1133">Transmembrane helix</keyword>
<reference evidence="8" key="2">
    <citation type="journal article" date="2021" name="Microbiome">
        <title>Successional dynamics and alternative stable states in a saline activated sludge microbial community over 9 years.</title>
        <authorList>
            <person name="Wang Y."/>
            <person name="Ye J."/>
            <person name="Ju F."/>
            <person name="Liu L."/>
            <person name="Boyd J.A."/>
            <person name="Deng Y."/>
            <person name="Parks D.H."/>
            <person name="Jiang X."/>
            <person name="Yin X."/>
            <person name="Woodcroft B.J."/>
            <person name="Tyson G.W."/>
            <person name="Hugenholtz P."/>
            <person name="Polz M.F."/>
            <person name="Zhang T."/>
        </authorList>
    </citation>
    <scope>NUCLEOTIDE SEQUENCE</scope>
    <source>
        <strain evidence="8">HKST-UBA11</strain>
    </source>
</reference>
<keyword evidence="5" id="KW-0676">Redox-active center</keyword>
<reference evidence="8" key="1">
    <citation type="submission" date="2020-04" db="EMBL/GenBank/DDBJ databases">
        <authorList>
            <person name="Zhang T."/>
        </authorList>
    </citation>
    <scope>NUCLEOTIDE SEQUENCE</scope>
    <source>
        <strain evidence="8">HKST-UBA11</strain>
    </source>
</reference>
<dbReference type="InterPro" id="IPR036249">
    <property type="entry name" value="Thioredoxin-like_sf"/>
</dbReference>
<dbReference type="AlphaFoldDB" id="A0A955L8L5"/>
<evidence type="ECO:0000256" key="4">
    <source>
        <dbReference type="ARBA" id="ARBA00023157"/>
    </source>
</evidence>
<evidence type="ECO:0000256" key="5">
    <source>
        <dbReference type="ARBA" id="ARBA00023284"/>
    </source>
</evidence>
<dbReference type="Pfam" id="PF13462">
    <property type="entry name" value="Thioredoxin_4"/>
    <property type="match status" value="1"/>
</dbReference>
<dbReference type="PROSITE" id="PS51352">
    <property type="entry name" value="THIOREDOXIN_2"/>
    <property type="match status" value="1"/>
</dbReference>